<feature type="compositionally biased region" description="Low complexity" evidence="2">
    <location>
        <begin position="1195"/>
        <end position="1210"/>
    </location>
</feature>
<dbReference type="SUPFAM" id="SSF53335">
    <property type="entry name" value="S-adenosyl-L-methionine-dependent methyltransferases"/>
    <property type="match status" value="1"/>
</dbReference>
<dbReference type="EMBL" id="KY417925">
    <property type="protein sequence ID" value="APU92958.1"/>
    <property type="molecule type" value="Genomic_DNA"/>
</dbReference>
<dbReference type="PROSITE" id="PS51192">
    <property type="entry name" value="HELICASE_ATP_BIND_1"/>
    <property type="match status" value="1"/>
</dbReference>
<dbReference type="GO" id="GO:0006304">
    <property type="term" value="P:DNA modification"/>
    <property type="evidence" value="ECO:0007669"/>
    <property type="project" value="InterPro"/>
</dbReference>
<dbReference type="NCBIfam" id="NF032893">
    <property type="entry name" value="tail-700"/>
    <property type="match status" value="1"/>
</dbReference>
<dbReference type="Pfam" id="PF04851">
    <property type="entry name" value="ResIII"/>
    <property type="match status" value="1"/>
</dbReference>
<protein>
    <submittedName>
        <fullName evidence="4">DNA methylase</fullName>
    </submittedName>
</protein>
<keyword evidence="4" id="KW-0808">Transferase</keyword>
<dbReference type="InterPro" id="IPR009045">
    <property type="entry name" value="Zn_M74/Hedgehog-like"/>
</dbReference>
<proteinExistence type="predicted"/>
<dbReference type="InterPro" id="IPR006935">
    <property type="entry name" value="Helicase/UvrB_N"/>
</dbReference>
<feature type="region of interest" description="Disordered" evidence="2">
    <location>
        <begin position="752"/>
        <end position="810"/>
    </location>
</feature>
<name>A0A240F4T3_9CAUD</name>
<evidence type="ECO:0000256" key="2">
    <source>
        <dbReference type="SAM" id="MobiDB-lite"/>
    </source>
</evidence>
<gene>
    <name evidence="4" type="ORF">POI1126_30</name>
</gene>
<dbReference type="InterPro" id="IPR041639">
    <property type="entry name" value="LPD39"/>
</dbReference>
<keyword evidence="5" id="KW-1185">Reference proteome</keyword>
<evidence type="ECO:0000259" key="3">
    <source>
        <dbReference type="PROSITE" id="PS51192"/>
    </source>
</evidence>
<dbReference type="InterPro" id="IPR052933">
    <property type="entry name" value="DNA_Protect_Modify"/>
</dbReference>
<feature type="compositionally biased region" description="Basic and acidic residues" evidence="2">
    <location>
        <begin position="443"/>
        <end position="456"/>
    </location>
</feature>
<feature type="compositionally biased region" description="Basic and acidic residues" evidence="2">
    <location>
        <begin position="1798"/>
        <end position="1807"/>
    </location>
</feature>
<keyword evidence="4" id="KW-0489">Methyltransferase</keyword>
<evidence type="ECO:0000256" key="1">
    <source>
        <dbReference type="SAM" id="Coils"/>
    </source>
</evidence>
<dbReference type="Pfam" id="PF07486">
    <property type="entry name" value="Hydrolase_2"/>
    <property type="match status" value="1"/>
</dbReference>
<feature type="compositionally biased region" description="Low complexity" evidence="2">
    <location>
        <begin position="761"/>
        <end position="779"/>
    </location>
</feature>
<dbReference type="InterPro" id="IPR001650">
    <property type="entry name" value="Helicase_C-like"/>
</dbReference>
<dbReference type="InterPro" id="IPR027417">
    <property type="entry name" value="P-loop_NTPase"/>
</dbReference>
<dbReference type="InterPro" id="IPR041595">
    <property type="entry name" value="Inorganic_Pase"/>
</dbReference>
<dbReference type="Gene3D" id="3.40.50.300">
    <property type="entry name" value="P-loop containing nucleotide triphosphate hydrolases"/>
    <property type="match status" value="2"/>
</dbReference>
<dbReference type="SMART" id="SM00487">
    <property type="entry name" value="DEXDc"/>
    <property type="match status" value="1"/>
</dbReference>
<dbReference type="PANTHER" id="PTHR41313">
    <property type="entry name" value="ADENINE-SPECIFIC METHYLTRANSFERASE"/>
    <property type="match status" value="1"/>
</dbReference>
<feature type="region of interest" description="Disordered" evidence="2">
    <location>
        <begin position="1185"/>
        <end position="1210"/>
    </location>
</feature>
<dbReference type="Pfam" id="PF08291">
    <property type="entry name" value="Peptidase_M15_3"/>
    <property type="match status" value="1"/>
</dbReference>
<dbReference type="PROSITE" id="PS00092">
    <property type="entry name" value="N6_MTASE"/>
    <property type="match status" value="1"/>
</dbReference>
<dbReference type="Gene3D" id="1.10.10.2520">
    <property type="entry name" value="Cell wall hydrolase SleB, domain 1"/>
    <property type="match status" value="1"/>
</dbReference>
<dbReference type="PANTHER" id="PTHR41313:SF1">
    <property type="entry name" value="DNA METHYLASE ADENINE-SPECIFIC DOMAIN-CONTAINING PROTEIN"/>
    <property type="match status" value="1"/>
</dbReference>
<sequence>MAIILDDNTDIDTFFGGNSGANSPAAKNREPSEKPREQELPSVDQKAARAPVDSTSSMELPGIQRPQPAQDNSAPSARVQPEAPAKDQPAPVPGMSARDWNDTINTMIAEAGGDGPVGMLAVANVIRNRAERRGKSIGDIVRAPSQFEGYYAPGEKAVQAEQNPQVRAEAEKILRGVLAGELKDPTQGADHFHAGGVNPDWASKMPATTRIGGHVFYNSQPGRNVAQAEQGTYEPGIEPRKYGYANGRGLANLVPEEKEPESGAVGSLSFVHQGQEKINPAFAAILTNVSGDIGRGLVINSGYRSPQHSVEKAKGNGGGEHTHGTAVDISMKGMSKQQRFELVQSLKARGVRRFITYTNSPDMLHVDLKEMPNSKDGFWYMHDKSARNFGKAPDWMQAAARTRIRHERLPAAQPIELDENFEASDPGNFYQGKNPFQAEIDEARASRQEQDAKDEPPAAAPGADIDARLEELNKEAPGRYAAMTEDEYAAWKQDFEANQPGQFMKGFKGALVDQNPTLLGNSLKALGVLFDNETIGGLGDSVREWGKSGSEKRAARVPSFSNIRTDSFSNFVSDATDYAAFSLGNGLGSMAPSVGAGVAGAAVSGGNPIVGFLAGAAGPSYVQNLGDIYGELIENDNIQARVKKGELTDKQLAGWAATGAVPMAALDMVSFGNLFNIATKDAIKQSIGKRIIKGIAEGSLTEGSTEAMQQVVSEGVQEALGADKSRSEQAIAIIDNFIGGALTGGAVGGAGGANPMRSKGSQSDPSAQADAAPASDPQATSEGIPDAAPSPVTGMPEPEVEAPQRKGPLSKAFESGAARTNLEYVVDDRDVDGSGPGPLHGQTVMMAANQDRVPSGMHRVIDGNGVEHIIGDRLLVSLEQAQDSGLRPADVKTASSVTSSKAAPTIGSTVEVNMPGGAKMTAKIDSFSDGEVVVSDDAGEVYQVPLNAIQAPAEPGAEGLPVRDTEAQNDIPAQEPIPTETTVTQDVAPETRQKPIVSADNAPKVGQSVIVDAPGLKRVTGKVERYVFDDGESEAIVREPSGMTIQVPIKHLYVDAMSEKEVQAEEASINPPVARDDIDPSTPRVRKFGEKSVRLPDDVSERIYDLGADRAMAKRLLGASELDKDKAAPPAQRALADELGISFEDAGKLADDYRYRVEKAGRQARSKLPVEMHGVNPVMLERMRKRAEAERAPIADDTATASEPAASEPTATAPIDDAAREAATHPENNLPEPTQAQKEAGNYAKGHVRLGGMDLSIENPAGSQRKGVDANGKAWSTTMQSHYGYIKGTVGRDKDHIDVFVKPGTADLADDTKVFVVDQKNPDNGRFDEHKVMIGFDSQQDAEAAYLANYTPGWKGMGDVTESTLADFKKWTKNGDTKKAFAPKWFGNRARAEGYIRKHGLENSHAIVENGKRFEIRPAPTRTATLQRMAEDFQRQVAEAPYGDVWGSDNEPIYDALSKLTQTSPLKDREIVKAVRENASDADLLNAAARTFGIGGAGGNKYMVETRAGPTVTVTLDKDQGKEKIVLKGKKLADLLRREFTETVEEMRAAHEAKEAARTPVEKQTGPRNAEKLDQLIDSGEVATAADAADGQWGANNKLVSRDRADEIRKKLRAKLNGQINSGIDPEILALGTELAAFHIEAGARRFADFARAVAADMDTSIEKLRPFLRAWYNGARDMMEDSGLDISGTDDANAVRSELATLKDAPDGSLSELETPSGTALETVPAETVRGTEKGGSARNSTDRSRGTDGTGNEPANRERVPAGRSVPDGQGTVSVPARGKQRDVSARNGPDLFDASNDRRREKGQQDNGSVSEKSLPDNVDPSKRVAPADSAATPAHNRADNFAITEDDAIGEGGAKTKFRNNIAAIRLLRQLEQGGRQASHAEQKLLAKWVGWGGLQQAFVRPDGSFAKGWEAEAKELKDLLSPEEYRAAESSTRNAHYTSPEIVKAIWSVAQRLGFRGGRVLEPSVGSGNFLGLAPGALKGRAQFTGAELDPITGGIAKQLYPAANIKAPLGFQDLQIPDNYFELAVGNPPFGSERLYDPKRKEAARFSIHNYFFAKSVETLKPGGVLAMVITNSFMDAANTAARAYIADRARLVGAIRLPNNAFLANAGTEVTTDIVILQKYADDTPAAEKDRSWVNIGSIRDKEGRETPLNEYFVQHPEMMLGDFGRYGSMYGPEQPALVSRPGEDLQALLKKSIDALPADILPSRVTEEIADNAVQRELDPVAVPVGSLMIGPDGNIEMRVPDFLNETRTRVRDDITGKDKDRITGMVKLRDTFTKLRRAQIDEHASDSDIESLRGDLNREYDAFVKDFGPLNADTNRRAFQDDPTWPQVSALETDFDKGLSKTMAAKTGEKARPATAKKAPIFARRTQEPYRRPDSAATAKDALAIVLGDVGYVDMARIAALYGKPEPEIVKELDDRIYLTPDGSYETADLYLSGNVKQKLARAEEAANENPAFSRNVQALRDVIPADIEPVDIDVKAGAPWVPAKHVADFVNDMLEISDARATYAPSTARWEITARRASDVAGVKWGTPDVSAKQVMEAALNARTITVSHKTRDGQTIIDEGATEAANQKVEALKNEWKRWIWDNDARREELARLYNDIYNTHVDTVYDGSHLTLPGKVSDDIIELRPHQKSFVWRVLQSPTTLADHTVGAGKTFAAIAAVMELRRTGQAKKPMLVVPNHLVQQWAADFIKLYPGANILAATKKDFESANRKRFFARVAAGDYDAVIVAHSSFGLIGVDPVYEAEFIRMQVDDLEASIRTLEESDGKSSRSVKQMAKQRDALEERMQKLLDVGGKDAGMTFEEMGVDGLIVDEAHEFKNLGFATSLTRVAGLGNKTGSKKAADLFMKIQSVLKRTGGRNVAFLTGTPISNTMAELYTMQRYLAYDALKAQGVQHFDAWARVFGEIVTEYELSAAGKYKLTTRFSRFTNMPELVTQFRAFADTITNDDIKRQLAEQGKTLPLPRVKGGKPTNNIVQPSEYQLDYIGQPTVDENGNESYPEGSIVWRSENMPKKAEKGADNMLKITSDARKAALDMRLVDPNIPDVPGTKVNLAADKIKGIYRKWDQQKGTQLVFIDLSTPKKAVAKARAELVELQTKADAGDEAAQAKLDNISLDEIAALESAFSVYDDLKAKLIRNGIPEREIAFIHDANTDLQKQELFGKVRSGQIRVLIGSTPKMGAGTNVQNRLVALHHLDAPWRPSDLEQREGRIIRQGNELYAADPDGFEVEIHRYGTERTLDAKQWQTIEQKARFIGQFRAGNIKDRVVEDIGGEAANAAEMKAAASGNPMILEEMELRRRIKRLENDKREHDRSQHSTSRQITSMERQKEEIEANAGAVKADADTATKFMSGDFNATINGKAMEKPTDIGAEILDAARDMVKSGAKSRAMGSVGPFKLALQHNLADSFTVTVKGAQEYGIDLDNVLNLTPVGTAMRVMNLIRNLPDRPALEAERLSNIDKTLPRLREQLSTWDKSAELDEARQQHANVMSILRPVKKPAPTVNVEKGSEPVKASIAEQNPVARLTGEEVLKNFKGGEDMPALRRQAQAWYDQNLVEPKTTVTMKDGTVVGFNGRGKRETTYGRKGDILLRSVPAIPAIIENGEIVHREAGDERHSHVLERVVIAAPIELAGKIHNLAVAVNRTRDGDWHYDLNTDNRFVGKDSYAGRPSYQDLGERGAEPLLSALEGTSRSINIFEWASDGNAPAESGSIRDALARGPLGETVGRLIDSGALQLQKTGENAVQGWTTPDGTIVLNTDGVSPDNANAVFLHEAFHSGARKLIGTASWNKLLEELGQIHRQYERSTGKARSYFDKARARVENAERATGDMPAALRAEEFGAYAIEEYETAPRSLRMWADDFLGHVKAWALKRFGKQLGRVTPAQLRALAVAALRDISKPDGNPPRPERSKRFSIADDSFSTVNRANVREAADAVRGRLTDWTPKALALVPLNYFTELAQKGQEAIGTYLTVKRQLDAYRGNRHAEADQTVQQWRKYNRLGKDKAAALADVMHQSTIAQYDPSIDNAPGDRAKNAALQKAYDALPDAGKRLYQSVRDSYAAQTKELDGIILDNLKKVFQIAQTKAERKYRKELERISRQQMDPAARKQAQQDAAEVYEATATKAKWSMKARLTKMRQALETSRMEGPYFPLARFGDYFVTVKDITGEVLHFSMHERSAERDKVAADMRKQFPNGEVIVGIKSNSNELQRAMDPRVIADIQAIIGKSNIDSDIGAQILDQIWQRYLQTMPDMSVRKRQIHRKNVAGFHGDALRAYASHMFHSAHQMGRLKYGVELNELVERASEEASEAANPTKAGMLANELRKRHQWVMNPTGSQFAQNITSAAFVWFLAGSPAAAAVNLAQTPMMGIPILGAKFGTAKTTSALLRASADLFRGKGSVNHALLTADEKAALEHFYETGLIDRTQSHDLAGVGETGVDYSPWRAAVMAKLSYFFHKSEVINREVTALAAYRLARNSGMRSERAIEAAHDLTWKVHFDYSNSSRARVLQSDFAKVALVFRSYQMNMIYRIVRDAQQAFKGESKEVRREALYQLTGALGMMALTSGVTGIFGFNAAMIALGMLFGDDDDPFEFETKVKKTIVDVFGKELGGMILNGPVGYLTGVDLTNRIGMADIWFRSPNRDLDGQQEYQYWIMSQLGAGVSMGSQFWQGGQQLAKGEYWRATETVLPKFLRDPMKAFRYYNEGVRNARGDDIVPEDQINAFDAARQGIGFTPAKVTEAWERNSTLKNAEKRLNDRRRQLMNEFAIAVEQRDPDARRAVLKRIQDFNASPYNRAIQITGETLQRSLRTRRRNAQLREDGALITNREMGVQLRRGLPERIN</sequence>
<reference evidence="4 5" key="1">
    <citation type="journal article" date="2017" name="Front. Microbiol.">
        <title>Prevalence, Host Range, and Comparative Genomic Analysis of Temperate Ochrobactrum Phages.</title>
        <authorList>
            <person name="Jackel C."/>
            <person name="Hertwig S."/>
            <person name="Scholz H.C."/>
            <person name="Nockler K."/>
            <person name="Reetz J."/>
            <person name="Hammerl J.A."/>
        </authorList>
    </citation>
    <scope>NUCLEOTIDE SEQUENCE [LARGE SCALE GENOMIC DNA]</scope>
</reference>
<dbReference type="Gene3D" id="3.30.1380.10">
    <property type="match status" value="1"/>
</dbReference>
<feature type="compositionally biased region" description="Basic and acidic residues" evidence="2">
    <location>
        <begin position="3310"/>
        <end position="3321"/>
    </location>
</feature>
<dbReference type="Pfam" id="PF07669">
    <property type="entry name" value="Eco57I"/>
    <property type="match status" value="1"/>
</dbReference>
<dbReference type="InterPro" id="IPR014001">
    <property type="entry name" value="Helicase_ATP-bd"/>
</dbReference>
<dbReference type="Proteomes" id="UP000221249">
    <property type="component" value="Segment"/>
</dbReference>
<feature type="compositionally biased region" description="Basic and acidic residues" evidence="2">
    <location>
        <begin position="27"/>
        <end position="39"/>
    </location>
</feature>
<dbReference type="InterPro" id="IPR011105">
    <property type="entry name" value="Cell_wall_hydrolase_SleB"/>
</dbReference>
<dbReference type="GO" id="GO:0003677">
    <property type="term" value="F:DNA binding"/>
    <property type="evidence" value="ECO:0007669"/>
    <property type="project" value="InterPro"/>
</dbReference>
<keyword evidence="1" id="KW-0175">Coiled coil</keyword>
<feature type="compositionally biased region" description="Polar residues" evidence="2">
    <location>
        <begin position="3322"/>
        <end position="3331"/>
    </location>
</feature>
<feature type="region of interest" description="Disordered" evidence="2">
    <location>
        <begin position="1701"/>
        <end position="1843"/>
    </location>
</feature>
<feature type="domain" description="Helicase ATP-binding" evidence="3">
    <location>
        <begin position="2643"/>
        <end position="2894"/>
    </location>
</feature>
<dbReference type="SMART" id="SM00490">
    <property type="entry name" value="HELICc"/>
    <property type="match status" value="1"/>
</dbReference>
<dbReference type="Pfam" id="PF18823">
    <property type="entry name" value="InPase"/>
    <property type="match status" value="1"/>
</dbReference>
<dbReference type="SUPFAM" id="SSF52540">
    <property type="entry name" value="P-loop containing nucleoside triphosphate hydrolases"/>
    <property type="match status" value="2"/>
</dbReference>
<dbReference type="PRINTS" id="PR00507">
    <property type="entry name" value="N12N6MTFRASE"/>
</dbReference>
<feature type="region of interest" description="Disordered" evidence="2">
    <location>
        <begin position="3310"/>
        <end position="3332"/>
    </location>
</feature>
<evidence type="ECO:0000313" key="4">
    <source>
        <dbReference type="EMBL" id="APU92958.1"/>
    </source>
</evidence>
<dbReference type="GO" id="GO:0016787">
    <property type="term" value="F:hydrolase activity"/>
    <property type="evidence" value="ECO:0007669"/>
    <property type="project" value="InterPro"/>
</dbReference>
<dbReference type="InterPro" id="IPR029063">
    <property type="entry name" value="SAM-dependent_MTases_sf"/>
</dbReference>
<dbReference type="InterPro" id="IPR011639">
    <property type="entry name" value="MethylTrfase_TaqI-like_dom"/>
</dbReference>
<dbReference type="InterPro" id="IPR042047">
    <property type="entry name" value="SleB_dom1"/>
</dbReference>
<dbReference type="Pfam" id="PF18858">
    <property type="entry name" value="LPD39"/>
    <property type="match status" value="1"/>
</dbReference>
<evidence type="ECO:0000313" key="5">
    <source>
        <dbReference type="Proteomes" id="UP000221249"/>
    </source>
</evidence>
<dbReference type="InterPro" id="IPR013230">
    <property type="entry name" value="Peptidase_M15A_C"/>
</dbReference>
<dbReference type="GO" id="GO:0032259">
    <property type="term" value="P:methylation"/>
    <property type="evidence" value="ECO:0007669"/>
    <property type="project" value="UniProtKB-KW"/>
</dbReference>
<dbReference type="GO" id="GO:0008168">
    <property type="term" value="F:methyltransferase activity"/>
    <property type="evidence" value="ECO:0007669"/>
    <property type="project" value="UniProtKB-KW"/>
</dbReference>
<dbReference type="Pfam" id="PF18798">
    <property type="entry name" value="LPD3"/>
    <property type="match status" value="1"/>
</dbReference>
<dbReference type="Gene3D" id="3.40.50.150">
    <property type="entry name" value="Vaccinia Virus protein VP39"/>
    <property type="match status" value="1"/>
</dbReference>
<feature type="coiled-coil region" evidence="1">
    <location>
        <begin position="2753"/>
        <end position="2801"/>
    </location>
</feature>
<feature type="region of interest" description="Disordered" evidence="2">
    <location>
        <begin position="443"/>
        <end position="465"/>
    </location>
</feature>
<feature type="region of interest" description="Disordered" evidence="2">
    <location>
        <begin position="1"/>
        <end position="98"/>
    </location>
</feature>
<dbReference type="InterPro" id="IPR002052">
    <property type="entry name" value="DNA_methylase_N6_adenine_CS"/>
</dbReference>
<dbReference type="GO" id="GO:0005524">
    <property type="term" value="F:ATP binding"/>
    <property type="evidence" value="ECO:0007669"/>
    <property type="project" value="InterPro"/>
</dbReference>
<dbReference type="InterPro" id="IPR040824">
    <property type="entry name" value="LPD3"/>
</dbReference>
<organism evidence="4 5">
    <name type="scientific">Ochrobactrum phage POI1126</name>
    <dbReference type="NCBI Taxonomy" id="1932118"/>
    <lineage>
        <taxon>Viruses</taxon>
        <taxon>Duplodnaviria</taxon>
        <taxon>Heunggongvirae</taxon>
        <taxon>Uroviricota</taxon>
        <taxon>Caudoviricetes</taxon>
        <taxon>Namazuvirus</taxon>
        <taxon>Namazuvirus POI1126</taxon>
    </lineage>
</organism>
<accession>A0A240F4T3</accession>
<dbReference type="SUPFAM" id="SSF55166">
    <property type="entry name" value="Hedgehog/DD-peptidase"/>
    <property type="match status" value="1"/>
</dbReference>